<dbReference type="EMBL" id="BARU01015444">
    <property type="protein sequence ID" value="GAH51924.1"/>
    <property type="molecule type" value="Genomic_DNA"/>
</dbReference>
<sequence length="100" mass="10126">TDPKLVAGANGDASQCRVCHSVAANGSVLITQRNLGDLRKFSAYDLKTGAETVISPEGAAASFSWPAIYPDGTMFLGDSSSAAGSTTTPNGLYTVPTGAT</sequence>
<accession>X1HDK0</accession>
<organism evidence="2">
    <name type="scientific">marine sediment metagenome</name>
    <dbReference type="NCBI Taxonomy" id="412755"/>
    <lineage>
        <taxon>unclassified sequences</taxon>
        <taxon>metagenomes</taxon>
        <taxon>ecological metagenomes</taxon>
    </lineage>
</organism>
<feature type="non-terminal residue" evidence="2">
    <location>
        <position position="1"/>
    </location>
</feature>
<comment type="caution">
    <text evidence="2">The sequence shown here is derived from an EMBL/GenBank/DDBJ whole genome shotgun (WGS) entry which is preliminary data.</text>
</comment>
<feature type="non-terminal residue" evidence="2">
    <location>
        <position position="100"/>
    </location>
</feature>
<gene>
    <name evidence="2" type="ORF">S03H2_26546</name>
</gene>
<reference evidence="2" key="1">
    <citation type="journal article" date="2014" name="Front. Microbiol.">
        <title>High frequency of phylogenetically diverse reductive dehalogenase-homologous genes in deep subseafloor sedimentary metagenomes.</title>
        <authorList>
            <person name="Kawai M."/>
            <person name="Futagami T."/>
            <person name="Toyoda A."/>
            <person name="Takaki Y."/>
            <person name="Nishi S."/>
            <person name="Hori S."/>
            <person name="Arai W."/>
            <person name="Tsubouchi T."/>
            <person name="Morono Y."/>
            <person name="Uchiyama I."/>
            <person name="Ito T."/>
            <person name="Fujiyama A."/>
            <person name="Inagaki F."/>
            <person name="Takami H."/>
        </authorList>
    </citation>
    <scope>NUCLEOTIDE SEQUENCE</scope>
    <source>
        <strain evidence="2">Expedition CK06-06</strain>
    </source>
</reference>
<evidence type="ECO:0000313" key="2">
    <source>
        <dbReference type="EMBL" id="GAH51924.1"/>
    </source>
</evidence>
<evidence type="ECO:0000256" key="1">
    <source>
        <dbReference type="SAM" id="MobiDB-lite"/>
    </source>
</evidence>
<protein>
    <submittedName>
        <fullName evidence="2">Uncharacterized protein</fullName>
    </submittedName>
</protein>
<dbReference type="AlphaFoldDB" id="X1HDK0"/>
<name>X1HDK0_9ZZZZ</name>
<feature type="region of interest" description="Disordered" evidence="1">
    <location>
        <begin position="80"/>
        <end position="100"/>
    </location>
</feature>
<proteinExistence type="predicted"/>